<evidence type="ECO:0000256" key="4">
    <source>
        <dbReference type="ARBA" id="ARBA00022737"/>
    </source>
</evidence>
<feature type="domain" description="Ig-like" evidence="12">
    <location>
        <begin position="410"/>
        <end position="535"/>
    </location>
</feature>
<protein>
    <recommendedName>
        <fullName evidence="12">Ig-like domain-containing protein</fullName>
    </recommendedName>
</protein>
<comment type="caution">
    <text evidence="13">The sequence shown here is derived from an EMBL/GenBank/DDBJ whole genome shotgun (WGS) entry which is preliminary data.</text>
</comment>
<evidence type="ECO:0000313" key="14">
    <source>
        <dbReference type="Proteomes" id="UP000579812"/>
    </source>
</evidence>
<evidence type="ECO:0000256" key="8">
    <source>
        <dbReference type="ARBA" id="ARBA00023319"/>
    </source>
</evidence>
<evidence type="ECO:0000256" key="1">
    <source>
        <dbReference type="ARBA" id="ARBA00004479"/>
    </source>
</evidence>
<evidence type="ECO:0000256" key="2">
    <source>
        <dbReference type="ARBA" id="ARBA00022692"/>
    </source>
</evidence>
<accession>A0A7J6CS11</accession>
<dbReference type="CDD" id="cd00099">
    <property type="entry name" value="IgV"/>
    <property type="match status" value="1"/>
</dbReference>
<evidence type="ECO:0000313" key="13">
    <source>
        <dbReference type="EMBL" id="KAF4109303.1"/>
    </source>
</evidence>
<feature type="domain" description="Ig-like" evidence="12">
    <location>
        <begin position="1182"/>
        <end position="1300"/>
    </location>
</feature>
<dbReference type="OrthoDB" id="9949420at2759"/>
<feature type="domain" description="Ig-like" evidence="12">
    <location>
        <begin position="287"/>
        <end position="408"/>
    </location>
</feature>
<evidence type="ECO:0000256" key="6">
    <source>
        <dbReference type="ARBA" id="ARBA00023136"/>
    </source>
</evidence>
<dbReference type="InterPro" id="IPR013783">
    <property type="entry name" value="Ig-like_fold"/>
</dbReference>
<feature type="region of interest" description="Disordered" evidence="9">
    <location>
        <begin position="1369"/>
        <end position="1397"/>
    </location>
</feature>
<keyword evidence="2 10" id="KW-0812">Transmembrane</keyword>
<keyword evidence="4" id="KW-0677">Repeat</keyword>
<keyword evidence="3 11" id="KW-0732">Signal</keyword>
<dbReference type="Gene3D" id="2.60.40.10">
    <property type="entry name" value="Immunoglobulins"/>
    <property type="match status" value="9"/>
</dbReference>
<keyword evidence="8" id="KW-0393">Immunoglobulin domain</keyword>
<keyword evidence="14" id="KW-1185">Reference proteome</keyword>
<evidence type="ECO:0000256" key="9">
    <source>
        <dbReference type="SAM" id="MobiDB-lite"/>
    </source>
</evidence>
<evidence type="ECO:0000256" key="3">
    <source>
        <dbReference type="ARBA" id="ARBA00022729"/>
    </source>
</evidence>
<feature type="domain" description="Ig-like" evidence="12">
    <location>
        <begin position="956"/>
        <end position="1034"/>
    </location>
</feature>
<feature type="transmembrane region" description="Helical" evidence="10">
    <location>
        <begin position="1337"/>
        <end position="1359"/>
    </location>
</feature>
<dbReference type="SMART" id="SM00409">
    <property type="entry name" value="IG"/>
    <property type="match status" value="10"/>
</dbReference>
<evidence type="ECO:0000256" key="7">
    <source>
        <dbReference type="ARBA" id="ARBA00023157"/>
    </source>
</evidence>
<feature type="chain" id="PRO_5029524164" description="Ig-like domain-containing protein" evidence="11">
    <location>
        <begin position="29"/>
        <end position="1397"/>
    </location>
</feature>
<keyword evidence="5 10" id="KW-1133">Transmembrane helix</keyword>
<gene>
    <name evidence="13" type="ORF">G5714_010376</name>
</gene>
<keyword evidence="6 10" id="KW-0472">Membrane</keyword>
<reference evidence="13 14" key="1">
    <citation type="submission" date="2020-04" db="EMBL/GenBank/DDBJ databases">
        <title>Chromosome-level genome assembly of a cyprinid fish Onychostoma macrolepis by integration of Nanopore Sequencing, Bionano and Hi-C technology.</title>
        <authorList>
            <person name="Wang D."/>
        </authorList>
    </citation>
    <scope>NUCLEOTIDE SEQUENCE [LARGE SCALE GENOMIC DNA]</scope>
    <source>
        <strain evidence="13">SWU-2019</strain>
        <tissue evidence="13">Muscle</tissue>
    </source>
</reference>
<dbReference type="SUPFAM" id="SSF48726">
    <property type="entry name" value="Immunoglobulin"/>
    <property type="match status" value="10"/>
</dbReference>
<feature type="domain" description="Ig-like" evidence="12">
    <location>
        <begin position="798"/>
        <end position="906"/>
    </location>
</feature>
<feature type="domain" description="Ig-like" evidence="12">
    <location>
        <begin position="1082"/>
        <end position="1171"/>
    </location>
</feature>
<evidence type="ECO:0000256" key="11">
    <source>
        <dbReference type="SAM" id="SignalP"/>
    </source>
</evidence>
<dbReference type="PANTHER" id="PTHR12207">
    <property type="entry name" value="V-SET AND TRANSMEMBRANE DOMAIN-CONTAINING PROTEIN"/>
    <property type="match status" value="1"/>
</dbReference>
<dbReference type="Pfam" id="PF07686">
    <property type="entry name" value="V-set"/>
    <property type="match status" value="5"/>
</dbReference>
<organism evidence="13 14">
    <name type="scientific">Onychostoma macrolepis</name>
    <dbReference type="NCBI Taxonomy" id="369639"/>
    <lineage>
        <taxon>Eukaryota</taxon>
        <taxon>Metazoa</taxon>
        <taxon>Chordata</taxon>
        <taxon>Craniata</taxon>
        <taxon>Vertebrata</taxon>
        <taxon>Euteleostomi</taxon>
        <taxon>Actinopterygii</taxon>
        <taxon>Neopterygii</taxon>
        <taxon>Teleostei</taxon>
        <taxon>Ostariophysi</taxon>
        <taxon>Cypriniformes</taxon>
        <taxon>Cyprinidae</taxon>
        <taxon>Acrossocheilinae</taxon>
        <taxon>Onychostoma</taxon>
    </lineage>
</organism>
<dbReference type="PROSITE" id="PS50835">
    <property type="entry name" value="IG_LIKE"/>
    <property type="match status" value="9"/>
</dbReference>
<dbReference type="PANTHER" id="PTHR12207:SF25">
    <property type="entry name" value="IMMUNOGLOBULIN SUPERFAMILY MEMBER 2"/>
    <property type="match status" value="1"/>
</dbReference>
<feature type="domain" description="Ig-like" evidence="12">
    <location>
        <begin position="550"/>
        <end position="655"/>
    </location>
</feature>
<keyword evidence="7" id="KW-1015">Disulfide bond</keyword>
<dbReference type="FunFam" id="2.60.40.10:FF:000191">
    <property type="entry name" value="Immunoglobulin superfamily member 3"/>
    <property type="match status" value="1"/>
</dbReference>
<dbReference type="InterPro" id="IPR003599">
    <property type="entry name" value="Ig_sub"/>
</dbReference>
<comment type="subcellular location">
    <subcellularLocation>
        <location evidence="1">Membrane</location>
        <topology evidence="1">Single-pass type I membrane protein</topology>
    </subcellularLocation>
</comment>
<dbReference type="InterPro" id="IPR007110">
    <property type="entry name" value="Ig-like_dom"/>
</dbReference>
<name>A0A7J6CS11_9TELE</name>
<sequence>MVDVWCQVWNLQLLLCLTGLLQWDLCSGQIQVQIQKGPLYRVKGYPISISCNVTGFTGPSNRDFQFIVKKPNIINMISTSDPGFAYGMFSDRVRNKEIEIQRLSGSSVLLKINNLLENEAGDLLCETLHTGGAYYGDYDDETKLNVIADTLEASYSGSPSQSLSEGDPLQLECQVSSQTFQHTHLSVTWFLHGEQDENPRPIITLDKDLTVKPGAEFEDRYGAGLISMDKVEDTTYRLKMPQVQLSDQGKFFCKAIEWIQDPDRSWTQIAHKTTTACNVEIKPIVAPGVGSFSVYLKASKGPLQEGDALDIHCSVNAQNHPGHFFSVTWLKNQQKVAQIGSFGMLTMFDSYKERENAAEMRAVKTSHMDYLLTIRSARAEDQGQYQCEVWQENMNEDGTFKKVQKQMSSPENLSITAKESDLAVVMVMEDAVTEGDALRVTCSVSGFKGPLSVSWQHKKDSGVSFSDVISLTHEGVMKDVGARYQSRNVQTLHSPAGNFILEIGASATSDSGDYKCIVSEWTVQSNGEMKTANTQSQQKAIIVNSVESLMKVTLKSRTTNVPIESPVELLCTVKGPKVSLAVRWMFQPRNSTVQTNILSIRHTGEIAWRADQRNYQLSIEALPTDTRFTLMVPRASKQQDGQYQCQVDAYQKDVQKALKNSNPLAVTVQKPVSKMRLSSPTSHLEYTVNTDAKLECSVMRTTTNTSRFTITWIFGSQMLLSMDLDAVVKFGPAAGLEMDQRIRMEIRQKQNFQLTIHQVRTSDSGQYHCEVEEWLQDPLGDWYSLKKMSVSTEMVVKEKASDFKMNKADTQLKVEEGKQLMLKCSVDGIGSDSTLRYSLTWMFDRYQSSNVALLTYSHDGRLKYNSFDSELEGRLHFFTPEVGVFHLTIHRSIQEDRGRYYCQVQQYKLDCKGQWSLKASDKSGFTNVTVQLIENKLHVHKKEESLNISNLQAGFTIDCVIESRSSDASVFEVTWSRRQRNERPVIMFNASRDGTLHSAINDKDLVFGHPKGMHYKLTVPNVNPTDTGLYHCQVVEWIQTAPNKWRRIGEDKSGDISIHVDTEERQKEGSFAMDKKDKDRFIKEGEQFDLECSLDVGKEDPTHLYSLTWVFNRPESTSGIPLLSYSYNGRLQYHMNQDRLRFSIPTSGTFHLAVLNSDIADNGSYQCRVEQYQFDCEGQWKPVAKDLSGSTMVTVHSIESKLHVQKDNRMLNITNHQAGFTVDCVIDSRSSDKSAFEVTWFKVQKEAGPVTIFTAMRDGILHSEFSYKYLVFGRPLATHYKLTVPQINPTDMGQYYCQVEEWLLTANSWKQLASDKSGGLSIYVHTEGDSEIQTNPLGATLGVTIPLIFILVLVIILLLRRDHKRNSELKKKKDSLWAENNPLTPMPEETPGAGDHS</sequence>
<dbReference type="SMART" id="SM00406">
    <property type="entry name" value="IGv"/>
    <property type="match status" value="6"/>
</dbReference>
<feature type="signal peptide" evidence="11">
    <location>
        <begin position="1"/>
        <end position="28"/>
    </location>
</feature>
<dbReference type="SMART" id="SM00408">
    <property type="entry name" value="IGc2"/>
    <property type="match status" value="4"/>
</dbReference>
<proteinExistence type="predicted"/>
<dbReference type="Proteomes" id="UP000579812">
    <property type="component" value="Unassembled WGS sequence"/>
</dbReference>
<dbReference type="FunFam" id="2.60.40.10:FF:000491">
    <property type="entry name" value="Immunoglobulin superfamily, member 3"/>
    <property type="match status" value="1"/>
</dbReference>
<dbReference type="InterPro" id="IPR036179">
    <property type="entry name" value="Ig-like_dom_sf"/>
</dbReference>
<dbReference type="InterPro" id="IPR003598">
    <property type="entry name" value="Ig_sub2"/>
</dbReference>
<feature type="domain" description="Ig-like" evidence="12">
    <location>
        <begin position="142"/>
        <end position="255"/>
    </location>
</feature>
<dbReference type="InterPro" id="IPR051102">
    <property type="entry name" value="IgSF_V-set/TM_domain"/>
</dbReference>
<dbReference type="EMBL" id="JAAMOB010000009">
    <property type="protein sequence ID" value="KAF4109303.1"/>
    <property type="molecule type" value="Genomic_DNA"/>
</dbReference>
<dbReference type="InterPro" id="IPR013106">
    <property type="entry name" value="Ig_V-set"/>
</dbReference>
<evidence type="ECO:0000256" key="10">
    <source>
        <dbReference type="SAM" id="Phobius"/>
    </source>
</evidence>
<evidence type="ECO:0000256" key="5">
    <source>
        <dbReference type="ARBA" id="ARBA00022989"/>
    </source>
</evidence>
<dbReference type="GO" id="GO:0016020">
    <property type="term" value="C:membrane"/>
    <property type="evidence" value="ECO:0007669"/>
    <property type="project" value="UniProtKB-SubCell"/>
</dbReference>
<feature type="domain" description="Ig-like" evidence="12">
    <location>
        <begin position="663"/>
        <end position="791"/>
    </location>
</feature>
<evidence type="ECO:0000259" key="12">
    <source>
        <dbReference type="PROSITE" id="PS50835"/>
    </source>
</evidence>